<protein>
    <submittedName>
        <fullName evidence="2">Uncharacterized protein</fullName>
    </submittedName>
</protein>
<reference evidence="2 3" key="1">
    <citation type="submission" date="2018-05" db="EMBL/GenBank/DDBJ databases">
        <title>Leucothrix arctica sp. nov., isolated from Arctic seawater.</title>
        <authorList>
            <person name="Choi A."/>
            <person name="Baek K."/>
        </authorList>
    </citation>
    <scope>NUCLEOTIDE SEQUENCE [LARGE SCALE GENOMIC DNA]</scope>
    <source>
        <strain evidence="2 3">JCM 18388</strain>
    </source>
</reference>
<proteinExistence type="predicted"/>
<dbReference type="EMBL" id="QGKM01000039">
    <property type="protein sequence ID" value="PWQ96060.1"/>
    <property type="molecule type" value="Genomic_DNA"/>
</dbReference>
<organism evidence="2 3">
    <name type="scientific">Leucothrix pacifica</name>
    <dbReference type="NCBI Taxonomy" id="1247513"/>
    <lineage>
        <taxon>Bacteria</taxon>
        <taxon>Pseudomonadati</taxon>
        <taxon>Pseudomonadota</taxon>
        <taxon>Gammaproteobacteria</taxon>
        <taxon>Thiotrichales</taxon>
        <taxon>Thiotrichaceae</taxon>
        <taxon>Leucothrix</taxon>
    </lineage>
</organism>
<dbReference type="Proteomes" id="UP000245539">
    <property type="component" value="Unassembled WGS sequence"/>
</dbReference>
<name>A0A317CIC4_9GAMM</name>
<accession>A0A317CIC4</accession>
<keyword evidence="1" id="KW-0732">Signal</keyword>
<evidence type="ECO:0000313" key="2">
    <source>
        <dbReference type="EMBL" id="PWQ96060.1"/>
    </source>
</evidence>
<sequence length="115" mass="13261">MIAITGSLLMPMAAMASDKCKNIDITVQNKTGSEIRVKKIKHYDYDKSKWRSNFNVSNKISNNYQKTYTKNLQYVKNDETMVAVYYYNFRTGNNSWAYGSKFVCNTNDNVTVVVN</sequence>
<comment type="caution">
    <text evidence="2">The sequence shown here is derived from an EMBL/GenBank/DDBJ whole genome shotgun (WGS) entry which is preliminary data.</text>
</comment>
<keyword evidence="3" id="KW-1185">Reference proteome</keyword>
<evidence type="ECO:0000256" key="1">
    <source>
        <dbReference type="SAM" id="SignalP"/>
    </source>
</evidence>
<evidence type="ECO:0000313" key="3">
    <source>
        <dbReference type="Proteomes" id="UP000245539"/>
    </source>
</evidence>
<feature type="chain" id="PRO_5016399363" evidence="1">
    <location>
        <begin position="17"/>
        <end position="115"/>
    </location>
</feature>
<dbReference type="AlphaFoldDB" id="A0A317CIC4"/>
<feature type="signal peptide" evidence="1">
    <location>
        <begin position="1"/>
        <end position="16"/>
    </location>
</feature>
<gene>
    <name evidence="2" type="ORF">DKW60_13485</name>
</gene>